<dbReference type="InterPro" id="IPR009057">
    <property type="entry name" value="Homeodomain-like_sf"/>
</dbReference>
<proteinExistence type="predicted"/>
<evidence type="ECO:0000313" key="10">
    <source>
        <dbReference type="Proteomes" id="UP000321726"/>
    </source>
</evidence>
<dbReference type="InterPro" id="IPR023772">
    <property type="entry name" value="DNA-bd_HTH_TetR-type_CS"/>
</dbReference>
<dbReference type="GO" id="GO:0000976">
    <property type="term" value="F:transcription cis-regulatory region binding"/>
    <property type="evidence" value="ECO:0007669"/>
    <property type="project" value="TreeGrafter"/>
</dbReference>
<reference evidence="7 10" key="2">
    <citation type="submission" date="2019-07" db="EMBL/GenBank/DDBJ databases">
        <title>Whole genome shotgun sequence of Halomonas cupida NBRC 102219.</title>
        <authorList>
            <person name="Hosoyama A."/>
            <person name="Uohara A."/>
            <person name="Ohji S."/>
            <person name="Ichikawa N."/>
        </authorList>
    </citation>
    <scope>NUCLEOTIDE SEQUENCE [LARGE SCALE GENOMIC DNA]</scope>
    <source>
        <strain evidence="7 10">NBRC 102219</strain>
    </source>
</reference>
<keyword evidence="3 5" id="KW-0238">DNA-binding</keyword>
<dbReference type="PRINTS" id="PR00455">
    <property type="entry name" value="HTHTETR"/>
</dbReference>
<evidence type="ECO:0000313" key="8">
    <source>
        <dbReference type="EMBL" id="SHL60079.1"/>
    </source>
</evidence>
<accession>A0A1M7BZR7</accession>
<dbReference type="SUPFAM" id="SSF48498">
    <property type="entry name" value="Tetracyclin repressor-like, C-terminal domain"/>
    <property type="match status" value="1"/>
</dbReference>
<dbReference type="Pfam" id="PF00440">
    <property type="entry name" value="TetR_N"/>
    <property type="match status" value="1"/>
</dbReference>
<dbReference type="Proteomes" id="UP000184123">
    <property type="component" value="Unassembled WGS sequence"/>
</dbReference>
<dbReference type="GO" id="GO:0003700">
    <property type="term" value="F:DNA-binding transcription factor activity"/>
    <property type="evidence" value="ECO:0007669"/>
    <property type="project" value="TreeGrafter"/>
</dbReference>
<dbReference type="InterPro" id="IPR036271">
    <property type="entry name" value="Tet_transcr_reg_TetR-rel_C_sf"/>
</dbReference>
<evidence type="ECO:0000313" key="9">
    <source>
        <dbReference type="Proteomes" id="UP000184123"/>
    </source>
</evidence>
<dbReference type="Gene3D" id="1.10.357.10">
    <property type="entry name" value="Tetracycline Repressor, domain 2"/>
    <property type="match status" value="1"/>
</dbReference>
<dbReference type="STRING" id="44933.SAMN05660971_00898"/>
<evidence type="ECO:0000313" key="7">
    <source>
        <dbReference type="EMBL" id="GEN24681.1"/>
    </source>
</evidence>
<dbReference type="EMBL" id="BJXU01000104">
    <property type="protein sequence ID" value="GEN24681.1"/>
    <property type="molecule type" value="Genomic_DNA"/>
</dbReference>
<keyword evidence="1" id="KW-0678">Repressor</keyword>
<evidence type="ECO:0000259" key="6">
    <source>
        <dbReference type="PROSITE" id="PS50977"/>
    </source>
</evidence>
<dbReference type="Pfam" id="PF08361">
    <property type="entry name" value="TetR_C_2"/>
    <property type="match status" value="1"/>
</dbReference>
<dbReference type="PROSITE" id="PS01081">
    <property type="entry name" value="HTH_TETR_1"/>
    <property type="match status" value="1"/>
</dbReference>
<dbReference type="PANTHER" id="PTHR30055:SF240">
    <property type="entry name" value="HTH-TYPE TRANSCRIPTIONAL REGULATOR ACRR"/>
    <property type="match status" value="1"/>
</dbReference>
<keyword evidence="4" id="KW-0804">Transcription</keyword>
<dbReference type="PANTHER" id="PTHR30055">
    <property type="entry name" value="HTH-TYPE TRANSCRIPTIONAL REGULATOR RUTR"/>
    <property type="match status" value="1"/>
</dbReference>
<evidence type="ECO:0000256" key="1">
    <source>
        <dbReference type="ARBA" id="ARBA00022491"/>
    </source>
</evidence>
<feature type="DNA-binding region" description="H-T-H motif" evidence="5">
    <location>
        <begin position="45"/>
        <end position="64"/>
    </location>
</feature>
<feature type="domain" description="HTH tetR-type" evidence="6">
    <location>
        <begin position="22"/>
        <end position="82"/>
    </location>
</feature>
<sequence>MNTINLRRLPATMARRTKAEAAATREALLDAAEEVFLERGVANASLDQISRRAGVTRGALYWHFRNKGDLFRAMIDRVRMPFEDLIAALDDPSLEERPLEALRLGCHAGILHLDTPHHRRVHSILLHHCERTTEFDPLEVKDEITDECREVFLRHFREAQAREQLREGLAPEQATQLFHFTLSGQFWEWLRAPDNYSLRDEGPQLIDTLIALMHRA</sequence>
<dbReference type="PROSITE" id="PS50977">
    <property type="entry name" value="HTH_TETR_2"/>
    <property type="match status" value="1"/>
</dbReference>
<organism evidence="8 9">
    <name type="scientific">Halomonas cupida</name>
    <dbReference type="NCBI Taxonomy" id="44933"/>
    <lineage>
        <taxon>Bacteria</taxon>
        <taxon>Pseudomonadati</taxon>
        <taxon>Pseudomonadota</taxon>
        <taxon>Gammaproteobacteria</taxon>
        <taxon>Oceanospirillales</taxon>
        <taxon>Halomonadaceae</taxon>
        <taxon>Halomonas</taxon>
    </lineage>
</organism>
<dbReference type="InterPro" id="IPR001647">
    <property type="entry name" value="HTH_TetR"/>
</dbReference>
<dbReference type="InterPro" id="IPR050109">
    <property type="entry name" value="HTH-type_TetR-like_transc_reg"/>
</dbReference>
<keyword evidence="10" id="KW-1185">Reference proteome</keyword>
<evidence type="ECO:0000256" key="5">
    <source>
        <dbReference type="PROSITE-ProRule" id="PRU00335"/>
    </source>
</evidence>
<dbReference type="Proteomes" id="UP000321726">
    <property type="component" value="Unassembled WGS sequence"/>
</dbReference>
<name>A0A1M7BZR7_9GAMM</name>
<reference evidence="8 9" key="1">
    <citation type="submission" date="2016-11" db="EMBL/GenBank/DDBJ databases">
        <authorList>
            <person name="Jaros S."/>
            <person name="Januszkiewicz K."/>
            <person name="Wedrychowicz H."/>
        </authorList>
    </citation>
    <scope>NUCLEOTIDE SEQUENCE [LARGE SCALE GENOMIC DNA]</scope>
    <source>
        <strain evidence="8 9">DSM 4740</strain>
    </source>
</reference>
<evidence type="ECO:0000256" key="4">
    <source>
        <dbReference type="ARBA" id="ARBA00023163"/>
    </source>
</evidence>
<dbReference type="SUPFAM" id="SSF46689">
    <property type="entry name" value="Homeodomain-like"/>
    <property type="match status" value="1"/>
</dbReference>
<dbReference type="AlphaFoldDB" id="A0A1M7BZR7"/>
<evidence type="ECO:0000256" key="2">
    <source>
        <dbReference type="ARBA" id="ARBA00023015"/>
    </source>
</evidence>
<gene>
    <name evidence="7" type="ORF">HCU01_26300</name>
    <name evidence="8" type="ORF">SAMN05660971_00898</name>
</gene>
<keyword evidence="2" id="KW-0805">Transcription regulation</keyword>
<dbReference type="InterPro" id="IPR013572">
    <property type="entry name" value="Tscrpt_reg_MAATS_C"/>
</dbReference>
<dbReference type="RefSeq" id="WP_307725399.1">
    <property type="nucleotide sequence ID" value="NZ_BJXU01000104.1"/>
</dbReference>
<protein>
    <submittedName>
        <fullName evidence="7">TetR family transcriptional regulator</fullName>
    </submittedName>
    <submittedName>
        <fullName evidence="8">Transcriptional regulator, TetR family</fullName>
    </submittedName>
</protein>
<evidence type="ECO:0000256" key="3">
    <source>
        <dbReference type="ARBA" id="ARBA00023125"/>
    </source>
</evidence>
<dbReference type="EMBL" id="FRCA01000002">
    <property type="protein sequence ID" value="SHL60079.1"/>
    <property type="molecule type" value="Genomic_DNA"/>
</dbReference>